<dbReference type="Proteomes" id="UP001279734">
    <property type="component" value="Unassembled WGS sequence"/>
</dbReference>
<protein>
    <submittedName>
        <fullName evidence="1">Uncharacterized protein</fullName>
    </submittedName>
</protein>
<evidence type="ECO:0000313" key="2">
    <source>
        <dbReference type="Proteomes" id="UP001279734"/>
    </source>
</evidence>
<dbReference type="AlphaFoldDB" id="A0AAD3RWM3"/>
<sequence>MILAIFTMSSSSLFIFRSPLPLMAIFVYLRELRRLSPCLLNFFTMCEAVSPICCLSSPMAVDPILSGCGFWVYSYGSSHDFRKTVASVLAARCSRTPVVAILPWDIGRAPSLPISWGGGVHRFAYRLVAELVALLAG</sequence>
<evidence type="ECO:0000313" key="1">
    <source>
        <dbReference type="EMBL" id="GMG99163.1"/>
    </source>
</evidence>
<proteinExistence type="predicted"/>
<keyword evidence="2" id="KW-1185">Reference proteome</keyword>
<dbReference type="EMBL" id="BSYO01000001">
    <property type="protein sequence ID" value="GMG99163.1"/>
    <property type="molecule type" value="Genomic_DNA"/>
</dbReference>
<accession>A0AAD3RWM3</accession>
<name>A0AAD3RWM3_NEPGR</name>
<comment type="caution">
    <text evidence="1">The sequence shown here is derived from an EMBL/GenBank/DDBJ whole genome shotgun (WGS) entry which is preliminary data.</text>
</comment>
<gene>
    <name evidence="1" type="ORF">Nepgr_001003</name>
</gene>
<reference evidence="1" key="1">
    <citation type="submission" date="2023-05" db="EMBL/GenBank/DDBJ databases">
        <title>Nepenthes gracilis genome sequencing.</title>
        <authorList>
            <person name="Fukushima K."/>
        </authorList>
    </citation>
    <scope>NUCLEOTIDE SEQUENCE</scope>
    <source>
        <strain evidence="1">SING2019-196</strain>
    </source>
</reference>
<organism evidence="1 2">
    <name type="scientific">Nepenthes gracilis</name>
    <name type="common">Slender pitcher plant</name>
    <dbReference type="NCBI Taxonomy" id="150966"/>
    <lineage>
        <taxon>Eukaryota</taxon>
        <taxon>Viridiplantae</taxon>
        <taxon>Streptophyta</taxon>
        <taxon>Embryophyta</taxon>
        <taxon>Tracheophyta</taxon>
        <taxon>Spermatophyta</taxon>
        <taxon>Magnoliopsida</taxon>
        <taxon>eudicotyledons</taxon>
        <taxon>Gunneridae</taxon>
        <taxon>Pentapetalae</taxon>
        <taxon>Caryophyllales</taxon>
        <taxon>Nepenthaceae</taxon>
        <taxon>Nepenthes</taxon>
    </lineage>
</organism>